<evidence type="ECO:0000313" key="1">
    <source>
        <dbReference type="EMBL" id="GKT05857.1"/>
    </source>
</evidence>
<reference evidence="1 2" key="1">
    <citation type="submission" date="2022-03" db="EMBL/GenBank/DDBJ databases">
        <title>Draft genome sequence of Furfurilactobacillus curtus JCM 31185.</title>
        <authorList>
            <person name="Suzuki S."/>
            <person name="Endo A."/>
            <person name="Kajikawa A."/>
        </authorList>
    </citation>
    <scope>NUCLEOTIDE SEQUENCE [LARGE SCALE GENOMIC DNA]</scope>
    <source>
        <strain evidence="1 2">JCM 31185</strain>
    </source>
</reference>
<gene>
    <name evidence="1" type="ORF">JCM31185_11450</name>
</gene>
<protein>
    <submittedName>
        <fullName evidence="1">Uncharacterized protein</fullName>
    </submittedName>
</protein>
<dbReference type="EMBL" id="BQXO01000003">
    <property type="protein sequence ID" value="GKT05857.1"/>
    <property type="molecule type" value="Genomic_DNA"/>
</dbReference>
<comment type="caution">
    <text evidence="1">The sequence shown here is derived from an EMBL/GenBank/DDBJ whole genome shotgun (WGS) entry which is preliminary data.</text>
</comment>
<organism evidence="1 2">
    <name type="scientific">Furfurilactobacillus curtus</name>
    <dbReference type="NCBI Taxonomy" id="1746200"/>
    <lineage>
        <taxon>Bacteria</taxon>
        <taxon>Bacillati</taxon>
        <taxon>Bacillota</taxon>
        <taxon>Bacilli</taxon>
        <taxon>Lactobacillales</taxon>
        <taxon>Lactobacillaceae</taxon>
        <taxon>Furfurilactobacillus</taxon>
    </lineage>
</organism>
<accession>A0ABQ5JS51</accession>
<evidence type="ECO:0000313" key="2">
    <source>
        <dbReference type="Proteomes" id="UP001628078"/>
    </source>
</evidence>
<name>A0ABQ5JS51_9LACO</name>
<keyword evidence="2" id="KW-1185">Reference proteome</keyword>
<dbReference type="Proteomes" id="UP001628078">
    <property type="component" value="Unassembled WGS sequence"/>
</dbReference>
<proteinExistence type="predicted"/>
<sequence length="104" mass="11927">MENKSRSGFILPSSIFLMVLAVGLILLHIHAYEASAQALRSNIYYWQIQTITNEVNEVHYYRPEQKTFVFKNGRATLTNSQISIVLNGGQTASRQVWQRKQALK</sequence>
<dbReference type="RefSeq" id="WP_407883487.1">
    <property type="nucleotide sequence ID" value="NZ_BQXO01000003.1"/>
</dbReference>